<dbReference type="Gene3D" id="3.10.20.30">
    <property type="match status" value="1"/>
</dbReference>
<dbReference type="GO" id="GO:0043023">
    <property type="term" value="F:ribosomal large subunit binding"/>
    <property type="evidence" value="ECO:0007669"/>
    <property type="project" value="UniProtKB-UniRule"/>
</dbReference>
<reference evidence="5 6" key="1">
    <citation type="journal article" date="2020" name="ISME J.">
        <title>Uncovering the hidden diversity of litter-decomposition mechanisms in mushroom-forming fungi.</title>
        <authorList>
            <person name="Floudas D."/>
            <person name="Bentzer J."/>
            <person name="Ahren D."/>
            <person name="Johansson T."/>
            <person name="Persson P."/>
            <person name="Tunlid A."/>
        </authorList>
    </citation>
    <scope>NUCLEOTIDE SEQUENCE [LARGE SCALE GENOMIC DNA]</scope>
    <source>
        <strain evidence="5 6">CBS 406.79</strain>
    </source>
</reference>
<dbReference type="Pfam" id="PF06071">
    <property type="entry name" value="YchF-GTPase_C"/>
    <property type="match status" value="1"/>
</dbReference>
<organism evidence="5 6">
    <name type="scientific">Collybiopsis confluens</name>
    <dbReference type="NCBI Taxonomy" id="2823264"/>
    <lineage>
        <taxon>Eukaryota</taxon>
        <taxon>Fungi</taxon>
        <taxon>Dikarya</taxon>
        <taxon>Basidiomycota</taxon>
        <taxon>Agaricomycotina</taxon>
        <taxon>Agaricomycetes</taxon>
        <taxon>Agaricomycetidae</taxon>
        <taxon>Agaricales</taxon>
        <taxon>Marasmiineae</taxon>
        <taxon>Omphalotaceae</taxon>
        <taxon>Collybiopsis</taxon>
    </lineage>
</organism>
<dbReference type="InterPro" id="IPR006073">
    <property type="entry name" value="GTP-bd"/>
</dbReference>
<keyword evidence="2 3" id="KW-0067">ATP-binding</keyword>
<dbReference type="PRINTS" id="PR00326">
    <property type="entry name" value="GTP1OBG"/>
</dbReference>
<evidence type="ECO:0000256" key="1">
    <source>
        <dbReference type="ARBA" id="ARBA00022741"/>
    </source>
</evidence>
<dbReference type="GO" id="GO:0016887">
    <property type="term" value="F:ATP hydrolysis activity"/>
    <property type="evidence" value="ECO:0007669"/>
    <property type="project" value="UniProtKB-UniRule"/>
</dbReference>
<dbReference type="GO" id="GO:0005524">
    <property type="term" value="F:ATP binding"/>
    <property type="evidence" value="ECO:0007669"/>
    <property type="project" value="UniProtKB-UniRule"/>
</dbReference>
<dbReference type="SUPFAM" id="SSF81271">
    <property type="entry name" value="TGS-like"/>
    <property type="match status" value="1"/>
</dbReference>
<feature type="binding site" evidence="3">
    <location>
        <begin position="62"/>
        <end position="67"/>
    </location>
    <ligand>
        <name>ATP</name>
        <dbReference type="ChEBI" id="CHEBI:30616"/>
    </ligand>
</feature>
<protein>
    <recommendedName>
        <fullName evidence="3">Obg-like ATPase 1</fullName>
    </recommendedName>
</protein>
<evidence type="ECO:0000313" key="6">
    <source>
        <dbReference type="Proteomes" id="UP000518752"/>
    </source>
</evidence>
<dbReference type="CDD" id="cd04867">
    <property type="entry name" value="TGS_YchF_OLA1"/>
    <property type="match status" value="1"/>
</dbReference>
<dbReference type="InterPro" id="IPR023192">
    <property type="entry name" value="TGS-like_dom_sf"/>
</dbReference>
<sequence>MLPDRLLVRCLRPPPFLSHLCPFSTSSPLSKKMAPKKAQETKKVLLGRPGNNLKIGIVGLPNVGKSSFFNALSNTSLGVAANYPYATINPEEARIPVPDERFDWLCETYKPASRVPAHLTCIDIAGLTAGASTGAGLGNAFLSHVRAVDGIFQVVRAFDDAEVIHVEGDVDPCRDMDIIQTELRLKDIEWVEKHLDAQKKTTRSLGSNSLADKAKKEEIATIEKILKIITVDQKDVRKHDWTGKEIDVVNSLQLLTAKPVTYLVNLSEKDYIRKKNKWLPKIKAWIDANNTGDPLIPFSVALEERLAPMSDEEKIEEQKKIGAQSALPKITHAGYSSLKLIRYFTCGPDEVRAWTIREGTKAPQAAGVIHSDFENKFVCGEIMSYTDLKEHGSEAAVKSAGKLRQQGKPYDMVDGDIAYWKSGA</sequence>
<keyword evidence="3" id="KW-0378">Hydrolase</keyword>
<keyword evidence="1 3" id="KW-0547">Nucleotide-binding</keyword>
<evidence type="ECO:0000313" key="5">
    <source>
        <dbReference type="EMBL" id="KAF5375628.1"/>
    </source>
</evidence>
<evidence type="ECO:0000256" key="2">
    <source>
        <dbReference type="ARBA" id="ARBA00022840"/>
    </source>
</evidence>
<dbReference type="HAMAP" id="MF_00944">
    <property type="entry name" value="YchF_OLA1_ATPase"/>
    <property type="match status" value="1"/>
</dbReference>
<dbReference type="GO" id="GO:0005525">
    <property type="term" value="F:GTP binding"/>
    <property type="evidence" value="ECO:0007669"/>
    <property type="project" value="InterPro"/>
</dbReference>
<comment type="subunit">
    <text evidence="3">Monomer.</text>
</comment>
<dbReference type="GO" id="GO:0005737">
    <property type="term" value="C:cytoplasm"/>
    <property type="evidence" value="ECO:0007669"/>
    <property type="project" value="UniProtKB-SubCell"/>
</dbReference>
<dbReference type="Gene3D" id="3.40.50.300">
    <property type="entry name" value="P-loop containing nucleotide triphosphate hydrolases"/>
    <property type="match status" value="1"/>
</dbReference>
<dbReference type="FunFam" id="3.10.20.30:FF:000001">
    <property type="entry name" value="Ribosome-binding ATPase YchF"/>
    <property type="match status" value="1"/>
</dbReference>
<dbReference type="Proteomes" id="UP000518752">
    <property type="component" value="Unassembled WGS sequence"/>
</dbReference>
<comment type="function">
    <text evidence="3">Hydrolyzes ATP, and can also hydrolyze GTP with lower efficiency. Has lower affinity for GTP.</text>
</comment>
<name>A0A8H5H2P7_9AGAR</name>
<dbReference type="PANTHER" id="PTHR23305">
    <property type="entry name" value="OBG GTPASE FAMILY"/>
    <property type="match status" value="1"/>
</dbReference>
<feature type="domain" description="OBG-type G" evidence="4">
    <location>
        <begin position="53"/>
        <end position="318"/>
    </location>
</feature>
<comment type="subcellular location">
    <subcellularLocation>
        <location evidence="3">Cytoplasm</location>
    </subcellularLocation>
</comment>
<dbReference type="OrthoDB" id="424823at2759"/>
<dbReference type="SUPFAM" id="SSF52540">
    <property type="entry name" value="P-loop containing nucleoside triphosphate hydrolases"/>
    <property type="match status" value="1"/>
</dbReference>
<dbReference type="Gene3D" id="1.10.150.300">
    <property type="entry name" value="TGS-like domain"/>
    <property type="match status" value="1"/>
</dbReference>
<dbReference type="InterPro" id="IPR012675">
    <property type="entry name" value="Beta-grasp_dom_sf"/>
</dbReference>
<dbReference type="InterPro" id="IPR013029">
    <property type="entry name" value="YchF_C"/>
</dbReference>
<comment type="similarity">
    <text evidence="3">Belongs to the TRAFAC class OBG-HflX-like GTPase superfamily. OBG GTPase family. YchF/OLA1 subfamily.</text>
</comment>
<proteinExistence type="inferred from homology"/>
<dbReference type="EMBL" id="JAACJN010000096">
    <property type="protein sequence ID" value="KAF5375628.1"/>
    <property type="molecule type" value="Genomic_DNA"/>
</dbReference>
<dbReference type="PROSITE" id="PS51710">
    <property type="entry name" value="G_OBG"/>
    <property type="match status" value="1"/>
</dbReference>
<dbReference type="Pfam" id="PF01926">
    <property type="entry name" value="MMR_HSR1"/>
    <property type="match status" value="1"/>
</dbReference>
<accession>A0A8H5H2P7</accession>
<dbReference type="NCBIfam" id="TIGR00092">
    <property type="entry name" value="redox-regulated ATPase YchF"/>
    <property type="match status" value="1"/>
</dbReference>
<keyword evidence="6" id="KW-1185">Reference proteome</keyword>
<keyword evidence="3" id="KW-0963">Cytoplasm</keyword>
<comment type="caution">
    <text evidence="5">The sequence shown here is derived from an EMBL/GenBank/DDBJ whole genome shotgun (WGS) entry which is preliminary data.</text>
</comment>
<evidence type="ECO:0000256" key="3">
    <source>
        <dbReference type="HAMAP-Rule" id="MF_03167"/>
    </source>
</evidence>
<dbReference type="InterPro" id="IPR041706">
    <property type="entry name" value="YchF_N"/>
</dbReference>
<dbReference type="InterPro" id="IPR027417">
    <property type="entry name" value="P-loop_NTPase"/>
</dbReference>
<dbReference type="InterPro" id="IPR012676">
    <property type="entry name" value="TGS-like"/>
</dbReference>
<dbReference type="InterPro" id="IPR031167">
    <property type="entry name" value="G_OBG"/>
</dbReference>
<feature type="binding site" evidence="3">
    <location>
        <position position="266"/>
    </location>
    <ligand>
        <name>ATP</name>
        <dbReference type="ChEBI" id="CHEBI:30616"/>
    </ligand>
</feature>
<dbReference type="CDD" id="cd01900">
    <property type="entry name" value="YchF"/>
    <property type="match status" value="1"/>
</dbReference>
<gene>
    <name evidence="5" type="ORF">D9757_008527</name>
</gene>
<evidence type="ECO:0000259" key="4">
    <source>
        <dbReference type="PROSITE" id="PS51710"/>
    </source>
</evidence>
<dbReference type="PANTHER" id="PTHR23305:SF11">
    <property type="entry name" value="OBG-LIKE ATPASE 1"/>
    <property type="match status" value="1"/>
</dbReference>
<dbReference type="FunFam" id="1.10.150.300:FF:000001">
    <property type="entry name" value="Ribosome-binding ATPase YchF"/>
    <property type="match status" value="1"/>
</dbReference>
<dbReference type="AlphaFoldDB" id="A0A8H5H2P7"/>
<dbReference type="InterPro" id="IPR004396">
    <property type="entry name" value="ATPase_YchF/OLA1"/>
</dbReference>